<dbReference type="EMBL" id="BTRK01000006">
    <property type="protein sequence ID" value="GMR61611.1"/>
    <property type="molecule type" value="Genomic_DNA"/>
</dbReference>
<accession>A0AAN5DDQ9</accession>
<gene>
    <name evidence="1" type="ORF">PMAYCL1PPCAC_31806</name>
</gene>
<evidence type="ECO:0000313" key="2">
    <source>
        <dbReference type="Proteomes" id="UP001328107"/>
    </source>
</evidence>
<sequence length="211" mass="24555">GQTVMKPRLSVQEEELLNEEYPELHEARYAWTLHSIWRLEGKLRSSNLRVDCLKTAARKKAEEIIREANSFRLVMGFSGDLDCFVHPDLSQAKKAAEQRMMRKIKYHNDRRFANQLWIEAKQSMRRQNERDRKSRQDLQKMNNSLKTLNLNGKPAEEPSVDVIKDCPTSAVVTAPTNVQHKKKKKRVRSRQNHCRSIGKDKSQCSLPILSC</sequence>
<feature type="non-terminal residue" evidence="1">
    <location>
        <position position="1"/>
    </location>
</feature>
<name>A0AAN5DDQ9_9BILA</name>
<dbReference type="AlphaFoldDB" id="A0AAN5DDQ9"/>
<protein>
    <submittedName>
        <fullName evidence="1">Uncharacterized protein</fullName>
    </submittedName>
</protein>
<organism evidence="1 2">
    <name type="scientific">Pristionchus mayeri</name>
    <dbReference type="NCBI Taxonomy" id="1317129"/>
    <lineage>
        <taxon>Eukaryota</taxon>
        <taxon>Metazoa</taxon>
        <taxon>Ecdysozoa</taxon>
        <taxon>Nematoda</taxon>
        <taxon>Chromadorea</taxon>
        <taxon>Rhabditida</taxon>
        <taxon>Rhabditina</taxon>
        <taxon>Diplogasteromorpha</taxon>
        <taxon>Diplogasteroidea</taxon>
        <taxon>Neodiplogasteridae</taxon>
        <taxon>Pristionchus</taxon>
    </lineage>
</organism>
<keyword evidence="2" id="KW-1185">Reference proteome</keyword>
<comment type="caution">
    <text evidence="1">The sequence shown here is derived from an EMBL/GenBank/DDBJ whole genome shotgun (WGS) entry which is preliminary data.</text>
</comment>
<reference evidence="2" key="1">
    <citation type="submission" date="2022-10" db="EMBL/GenBank/DDBJ databases">
        <title>Genome assembly of Pristionchus species.</title>
        <authorList>
            <person name="Yoshida K."/>
            <person name="Sommer R.J."/>
        </authorList>
    </citation>
    <scope>NUCLEOTIDE SEQUENCE [LARGE SCALE GENOMIC DNA]</scope>
    <source>
        <strain evidence="2">RS5460</strain>
    </source>
</reference>
<dbReference type="Proteomes" id="UP001328107">
    <property type="component" value="Unassembled WGS sequence"/>
</dbReference>
<proteinExistence type="predicted"/>
<evidence type="ECO:0000313" key="1">
    <source>
        <dbReference type="EMBL" id="GMR61611.1"/>
    </source>
</evidence>